<dbReference type="InterPro" id="IPR040637">
    <property type="entry name" value="Ribosomal_uL10-like_insert"/>
</dbReference>
<keyword evidence="4 6" id="KW-0963">Cytoplasm</keyword>
<dbReference type="FunFam" id="3.90.105.20:FF:000003">
    <property type="entry name" value="Ribosome assembly factor mrt4"/>
    <property type="match status" value="1"/>
</dbReference>
<dbReference type="AlphaFoldDB" id="A0A1Y1UPD3"/>
<dbReference type="InterPro" id="IPR043141">
    <property type="entry name" value="Ribosomal_uL10-like_sf"/>
</dbReference>
<proteinExistence type="inferred from homology"/>
<comment type="subcellular location">
    <subcellularLocation>
        <location evidence="6">Cytoplasm</location>
    </subcellularLocation>
    <subcellularLocation>
        <location evidence="6">Nucleus</location>
        <location evidence="6">Nucleolus</location>
    </subcellularLocation>
</comment>
<organism evidence="8 9">
    <name type="scientific">Kockovaella imperatae</name>
    <dbReference type="NCBI Taxonomy" id="4999"/>
    <lineage>
        <taxon>Eukaryota</taxon>
        <taxon>Fungi</taxon>
        <taxon>Dikarya</taxon>
        <taxon>Basidiomycota</taxon>
        <taxon>Agaricomycotina</taxon>
        <taxon>Tremellomycetes</taxon>
        <taxon>Tremellales</taxon>
        <taxon>Cuniculitremaceae</taxon>
        <taxon>Kockovaella</taxon>
    </lineage>
</organism>
<dbReference type="GO" id="GO:0000027">
    <property type="term" value="P:ribosomal large subunit assembly"/>
    <property type="evidence" value="ECO:0007669"/>
    <property type="project" value="InterPro"/>
</dbReference>
<dbReference type="GO" id="GO:0000956">
    <property type="term" value="P:nuclear-transcribed mRNA catabolic process"/>
    <property type="evidence" value="ECO:0007669"/>
    <property type="project" value="TreeGrafter"/>
</dbReference>
<dbReference type="FunCoup" id="A0A1Y1UPD3">
    <property type="interactions" value="648"/>
</dbReference>
<dbReference type="GO" id="GO:0005730">
    <property type="term" value="C:nucleolus"/>
    <property type="evidence" value="ECO:0007669"/>
    <property type="project" value="UniProtKB-SubCell"/>
</dbReference>
<sequence length="232" mass="26119">MPKSKRSKVTSLTKTPLRTTKESKLALGNELRAQIDTYDHVWLFDLGNIRNDALKELRVQWRGTGRFFFGRGRVMAKALGESVDTEHEPGLSQIAESIKGSMGLFLTSWDVEETREWFDSWSRKEFARMGDNADREVVLPAGPILSPFTDPPSGDPFPHSMEPQLRNLGLSSCLLRGVPSLKEPHVVCREGDVLSSEQCRLLKLLGVQMAEFRVHLGPRWTRGRGFVPSAKD</sequence>
<dbReference type="GO" id="GO:0005737">
    <property type="term" value="C:cytoplasm"/>
    <property type="evidence" value="ECO:0007669"/>
    <property type="project" value="UniProtKB-SubCell"/>
</dbReference>
<dbReference type="Pfam" id="PF17777">
    <property type="entry name" value="RL10P_insert"/>
    <property type="match status" value="1"/>
</dbReference>
<keyword evidence="5 6" id="KW-0539">Nucleus</keyword>
<dbReference type="STRING" id="4999.A0A1Y1UPD3"/>
<gene>
    <name evidence="8" type="ORF">BD324DRAFT_615483</name>
</gene>
<dbReference type="PANTHER" id="PTHR45841">
    <property type="entry name" value="MRNA TURNOVER PROTEIN 4 MRTO4"/>
    <property type="match status" value="1"/>
</dbReference>
<evidence type="ECO:0000256" key="4">
    <source>
        <dbReference type="ARBA" id="ARBA00022490"/>
    </source>
</evidence>
<dbReference type="CDD" id="cd05796">
    <property type="entry name" value="Ribosomal_P0_like"/>
    <property type="match status" value="1"/>
</dbReference>
<keyword evidence="6" id="KW-0690">Ribosome biogenesis</keyword>
<evidence type="ECO:0000259" key="7">
    <source>
        <dbReference type="Pfam" id="PF17777"/>
    </source>
</evidence>
<dbReference type="GO" id="GO:0030687">
    <property type="term" value="C:preribosome, large subunit precursor"/>
    <property type="evidence" value="ECO:0007669"/>
    <property type="project" value="TreeGrafter"/>
</dbReference>
<evidence type="ECO:0000256" key="3">
    <source>
        <dbReference type="ARBA" id="ARBA00011117"/>
    </source>
</evidence>
<dbReference type="InterPro" id="IPR051742">
    <property type="entry name" value="Ribosome_Assembly_uL10"/>
</dbReference>
<dbReference type="OrthoDB" id="10262308at2759"/>
<dbReference type="EMBL" id="NBSH01000002">
    <property type="protein sequence ID" value="ORX39910.1"/>
    <property type="molecule type" value="Genomic_DNA"/>
</dbReference>
<comment type="similarity">
    <text evidence="2 6">Belongs to the universal ribosomal protein uL10 family.</text>
</comment>
<evidence type="ECO:0000256" key="2">
    <source>
        <dbReference type="ARBA" id="ARBA00008889"/>
    </source>
</evidence>
<dbReference type="GO" id="GO:0003723">
    <property type="term" value="F:RNA binding"/>
    <property type="evidence" value="ECO:0007669"/>
    <property type="project" value="TreeGrafter"/>
</dbReference>
<evidence type="ECO:0000256" key="1">
    <source>
        <dbReference type="ARBA" id="ARBA00004046"/>
    </source>
</evidence>
<dbReference type="FunFam" id="3.30.70.1730:FF:000005">
    <property type="entry name" value="Ribosome assembly factor mrt4"/>
    <property type="match status" value="1"/>
</dbReference>
<evidence type="ECO:0000313" key="8">
    <source>
        <dbReference type="EMBL" id="ORX39910.1"/>
    </source>
</evidence>
<dbReference type="PANTHER" id="PTHR45841:SF1">
    <property type="entry name" value="MRNA TURNOVER PROTEIN 4 HOMOLOG"/>
    <property type="match status" value="1"/>
</dbReference>
<comment type="subunit">
    <text evidence="3 6">Associates with the pre-60S ribosomal particle.</text>
</comment>
<dbReference type="InterPro" id="IPR043164">
    <property type="entry name" value="Ribosomal_uL10-like_insert_sf"/>
</dbReference>
<accession>A0A1Y1UPD3</accession>
<evidence type="ECO:0000256" key="5">
    <source>
        <dbReference type="ARBA" id="ARBA00023242"/>
    </source>
</evidence>
<evidence type="ECO:0000256" key="6">
    <source>
        <dbReference type="RuleBase" id="RU364039"/>
    </source>
</evidence>
<reference evidence="8 9" key="1">
    <citation type="submission" date="2017-03" db="EMBL/GenBank/DDBJ databases">
        <title>Widespread Adenine N6-methylation of Active Genes in Fungi.</title>
        <authorList>
            <consortium name="DOE Joint Genome Institute"/>
            <person name="Mondo S.J."/>
            <person name="Dannebaum R.O."/>
            <person name="Kuo R.C."/>
            <person name="Louie K.B."/>
            <person name="Bewick A.J."/>
            <person name="Labutti K."/>
            <person name="Haridas S."/>
            <person name="Kuo A."/>
            <person name="Salamov A."/>
            <person name="Ahrendt S.R."/>
            <person name="Lau R."/>
            <person name="Bowen B.P."/>
            <person name="Lipzen A."/>
            <person name="Sullivan W."/>
            <person name="Andreopoulos W.B."/>
            <person name="Clum A."/>
            <person name="Lindquist E."/>
            <person name="Daum C."/>
            <person name="Northen T.R."/>
            <person name="Ramamoorthy G."/>
            <person name="Schmitz R.J."/>
            <person name="Gryganskyi A."/>
            <person name="Culley D."/>
            <person name="Magnuson J."/>
            <person name="James T.Y."/>
            <person name="O'Malley M.A."/>
            <person name="Stajich J.E."/>
            <person name="Spatafora J.W."/>
            <person name="Visel A."/>
            <person name="Grigoriev I.V."/>
        </authorList>
    </citation>
    <scope>NUCLEOTIDE SEQUENCE [LARGE SCALE GENOMIC DNA]</scope>
    <source>
        <strain evidence="8 9">NRRL Y-17943</strain>
    </source>
</reference>
<feature type="domain" description="Large ribosomal subunit protein uL10-like insertion" evidence="7">
    <location>
        <begin position="127"/>
        <end position="207"/>
    </location>
</feature>
<dbReference type="InterPro" id="IPR001790">
    <property type="entry name" value="Ribosomal_uL10"/>
</dbReference>
<dbReference type="GeneID" id="33556535"/>
<dbReference type="Gene3D" id="3.90.105.20">
    <property type="match status" value="1"/>
</dbReference>
<dbReference type="InterPro" id="IPR033867">
    <property type="entry name" value="Mrt4"/>
</dbReference>
<dbReference type="Proteomes" id="UP000193218">
    <property type="component" value="Unassembled WGS sequence"/>
</dbReference>
<name>A0A1Y1UPD3_9TREE</name>
<comment type="caution">
    <text evidence="8">The sequence shown here is derived from an EMBL/GenBank/DDBJ whole genome shotgun (WGS) entry which is preliminary data.</text>
</comment>
<dbReference type="RefSeq" id="XP_021873695.1">
    <property type="nucleotide sequence ID" value="XM_022014727.1"/>
</dbReference>
<dbReference type="Gene3D" id="3.30.70.1730">
    <property type="match status" value="1"/>
</dbReference>
<keyword evidence="9" id="KW-1185">Reference proteome</keyword>
<protein>
    <recommendedName>
        <fullName evidence="6">Ribosome assembly factor mrt4</fullName>
    </recommendedName>
</protein>
<evidence type="ECO:0000313" key="9">
    <source>
        <dbReference type="Proteomes" id="UP000193218"/>
    </source>
</evidence>
<dbReference type="GO" id="GO:0006364">
    <property type="term" value="P:rRNA processing"/>
    <property type="evidence" value="ECO:0007669"/>
    <property type="project" value="TreeGrafter"/>
</dbReference>
<dbReference type="InParanoid" id="A0A1Y1UPD3"/>
<dbReference type="SUPFAM" id="SSF160369">
    <property type="entry name" value="Ribosomal protein L10-like"/>
    <property type="match status" value="1"/>
</dbReference>
<comment type="function">
    <text evidence="1 6">Component of the ribosome assembly machinery. Nuclear paralog of the ribosomal protein P0, it binds pre-60S subunits at an early stage of assembly in the nucleolus, and is replaced by P0 in cytoplasmic pre-60S subunits and mature 80S ribosomes.</text>
</comment>
<dbReference type="Pfam" id="PF00466">
    <property type="entry name" value="Ribosomal_L10"/>
    <property type="match status" value="1"/>
</dbReference>